<reference evidence="7" key="1">
    <citation type="journal article" date="2019" name="Int. J. Syst. Evol. Microbiol.">
        <title>The Global Catalogue of Microorganisms (GCM) 10K type strain sequencing project: providing services to taxonomists for standard genome sequencing and annotation.</title>
        <authorList>
            <consortium name="The Broad Institute Genomics Platform"/>
            <consortium name="The Broad Institute Genome Sequencing Center for Infectious Disease"/>
            <person name="Wu L."/>
            <person name="Ma J."/>
        </authorList>
    </citation>
    <scope>NUCLEOTIDE SEQUENCE [LARGE SCALE GENOMIC DNA]</scope>
    <source>
        <strain evidence="7">JCM 6833</strain>
    </source>
</reference>
<dbReference type="RefSeq" id="WP_410556366.1">
    <property type="nucleotide sequence ID" value="NZ_JAXCGB010000009.1"/>
</dbReference>
<organism evidence="6 7">
    <name type="scientific">Actinomadura fulvescens</name>
    <dbReference type="NCBI Taxonomy" id="46160"/>
    <lineage>
        <taxon>Bacteria</taxon>
        <taxon>Bacillati</taxon>
        <taxon>Actinomycetota</taxon>
        <taxon>Actinomycetes</taxon>
        <taxon>Streptosporangiales</taxon>
        <taxon>Thermomonosporaceae</taxon>
        <taxon>Actinomadura</taxon>
    </lineage>
</organism>
<dbReference type="PANTHER" id="PTHR11712:SF347">
    <property type="entry name" value="BETA KETOACYL-ACYL CARRIER PROTEIN SYNTHASE"/>
    <property type="match status" value="1"/>
</dbReference>
<feature type="compositionally biased region" description="Basic and acidic residues" evidence="4">
    <location>
        <begin position="88"/>
        <end position="107"/>
    </location>
</feature>
<dbReference type="InterPro" id="IPR014031">
    <property type="entry name" value="Ketoacyl_synth_C"/>
</dbReference>
<evidence type="ECO:0000256" key="3">
    <source>
        <dbReference type="RuleBase" id="RU003694"/>
    </source>
</evidence>
<comment type="similarity">
    <text evidence="1 3">Belongs to the thiolase-like superfamily. Beta-ketoacyl-ACP synthases family.</text>
</comment>
<evidence type="ECO:0000313" key="6">
    <source>
        <dbReference type="EMBL" id="GAA2616676.1"/>
    </source>
</evidence>
<dbReference type="Proteomes" id="UP001501509">
    <property type="component" value="Unassembled WGS sequence"/>
</dbReference>
<dbReference type="InterPro" id="IPR000794">
    <property type="entry name" value="Beta-ketoacyl_synthase"/>
</dbReference>
<dbReference type="PROSITE" id="PS52004">
    <property type="entry name" value="KS3_2"/>
    <property type="match status" value="1"/>
</dbReference>
<evidence type="ECO:0000256" key="2">
    <source>
        <dbReference type="ARBA" id="ARBA00022679"/>
    </source>
</evidence>
<keyword evidence="7" id="KW-1185">Reference proteome</keyword>
<dbReference type="SMART" id="SM00825">
    <property type="entry name" value="PKS_KS"/>
    <property type="match status" value="1"/>
</dbReference>
<gene>
    <name evidence="6" type="ORF">GCM10010411_59760</name>
</gene>
<name>A0ABP6CLI5_9ACTN</name>
<evidence type="ECO:0000256" key="1">
    <source>
        <dbReference type="ARBA" id="ARBA00008467"/>
    </source>
</evidence>
<dbReference type="InterPro" id="IPR020841">
    <property type="entry name" value="PKS_Beta-ketoAc_synthase_dom"/>
</dbReference>
<dbReference type="PANTHER" id="PTHR11712">
    <property type="entry name" value="POLYKETIDE SYNTHASE-RELATED"/>
    <property type="match status" value="1"/>
</dbReference>
<dbReference type="Gene3D" id="3.40.47.10">
    <property type="match status" value="1"/>
</dbReference>
<dbReference type="EMBL" id="BAAATD010000008">
    <property type="protein sequence ID" value="GAA2616676.1"/>
    <property type="molecule type" value="Genomic_DNA"/>
</dbReference>
<keyword evidence="2 3" id="KW-0808">Transferase</keyword>
<evidence type="ECO:0000256" key="4">
    <source>
        <dbReference type="SAM" id="MobiDB-lite"/>
    </source>
</evidence>
<sequence length="403" mass="41450">MVNVCVTGMAWSTALGTGMTEVWRRLLNGETGITEVPSEHRLRSVLAAPVTVSTETPNPSARQRALAYDTMTRAWADAGFQTPDVPPGDDRRRGDRRRGDRLGGHRLDDEPYVVVGTSFGAHLDDEDAPLDRWAVEVARDMGMSRPPVVVSTACSSGSDAIAVGAALLRSGAANVCCCAGVDVLSPAKRLGHSALGTMSPTLLRAFDRRADGTVLGEGGGCLVLETEQSARLRGAVPYAVVLGAGAANDGAGMTAPDPSGDSVVRAVRRSLTGTGFGLGDVTVVNAHATGTPANDAVETASLARLFTAKDRPVVFATKGAFGHSLGATGAVEAIAVILALRDGCAPPVNGLRHGPDGFAPPIPTGRPASVERGVGLSLSLGFGGFITCLAFGPAAWNRNDHLG</sequence>
<dbReference type="InterPro" id="IPR016039">
    <property type="entry name" value="Thiolase-like"/>
</dbReference>
<evidence type="ECO:0000259" key="5">
    <source>
        <dbReference type="PROSITE" id="PS52004"/>
    </source>
</evidence>
<dbReference type="InterPro" id="IPR014030">
    <property type="entry name" value="Ketoacyl_synth_N"/>
</dbReference>
<dbReference type="Pfam" id="PF00109">
    <property type="entry name" value="ketoacyl-synt"/>
    <property type="match status" value="2"/>
</dbReference>
<evidence type="ECO:0000313" key="7">
    <source>
        <dbReference type="Proteomes" id="UP001501509"/>
    </source>
</evidence>
<feature type="region of interest" description="Disordered" evidence="4">
    <location>
        <begin position="77"/>
        <end position="107"/>
    </location>
</feature>
<dbReference type="Pfam" id="PF02801">
    <property type="entry name" value="Ketoacyl-synt_C"/>
    <property type="match status" value="1"/>
</dbReference>
<proteinExistence type="inferred from homology"/>
<dbReference type="SUPFAM" id="SSF53901">
    <property type="entry name" value="Thiolase-like"/>
    <property type="match status" value="2"/>
</dbReference>
<accession>A0ABP6CLI5</accession>
<feature type="domain" description="Ketosynthase family 3 (KS3)" evidence="5">
    <location>
        <begin position="1"/>
        <end position="393"/>
    </location>
</feature>
<comment type="caution">
    <text evidence="6">The sequence shown here is derived from an EMBL/GenBank/DDBJ whole genome shotgun (WGS) entry which is preliminary data.</text>
</comment>
<protein>
    <submittedName>
        <fullName evidence="6">Beta-ketoacyl-[acyl-carrier-protein] synthase family protein</fullName>
    </submittedName>
</protein>